<dbReference type="HOGENOM" id="CLU_713448_0_0_10"/>
<evidence type="ECO:0000256" key="2">
    <source>
        <dbReference type="ARBA" id="ARBA00023125"/>
    </source>
</evidence>
<dbReference type="GO" id="GO:0006310">
    <property type="term" value="P:DNA recombination"/>
    <property type="evidence" value="ECO:0007669"/>
    <property type="project" value="UniProtKB-KW"/>
</dbReference>
<sequence length="387" mass="44612">MNTINSIPKVYLSEDLQKRCFVYFSYQGKRHRIYNGKELGLSCNPAGETTIEGRQRELNRLLEATRAAMQAGRWQFVDQTSTPVVLSVPVEMMAGSVIKRQQEQFDKQDWSVPYLRDMNRVTNELLAFLATEGLAHSLLEEITKKVLNRFLDNYRSSGRYYMNKRRNLSALFYRLAQDEELTLTGNPVRNTHPMKTKETLNEAYTPEQLTGVLAYLEVNHPNLYLCALMTYGTLLRPHREIRLLRRKDFDAGLNVITLTGSATKSGRIRKVPVPEYIRQVLIRRRVDALEPDAFIFTSIAKPVNADYFTTAWSRQKQTMLKLGLVQPDQTLYSFRHSAAVYCYTDRQNLRLLQQIMGHSTPDVTTKYLRSLGVMEVNPDDMPRLPGS</sequence>
<dbReference type="KEGG" id="sli:Slin_6159"/>
<dbReference type="InterPro" id="IPR013762">
    <property type="entry name" value="Integrase-like_cat_sf"/>
</dbReference>
<dbReference type="PROSITE" id="PS51898">
    <property type="entry name" value="TYR_RECOMBINASE"/>
    <property type="match status" value="1"/>
</dbReference>
<dbReference type="AlphaFoldDB" id="D2QTI7"/>
<gene>
    <name evidence="5" type="ordered locus">Slin_6159</name>
</gene>
<dbReference type="GO" id="GO:0003677">
    <property type="term" value="F:DNA binding"/>
    <property type="evidence" value="ECO:0007669"/>
    <property type="project" value="UniProtKB-KW"/>
</dbReference>
<dbReference type="InterPro" id="IPR050090">
    <property type="entry name" value="Tyrosine_recombinase_XerCD"/>
</dbReference>
<dbReference type="RefSeq" id="WP_012930607.1">
    <property type="nucleotide sequence ID" value="NC_013730.1"/>
</dbReference>
<evidence type="ECO:0000256" key="1">
    <source>
        <dbReference type="ARBA" id="ARBA00008857"/>
    </source>
</evidence>
<reference evidence="5 6" key="1">
    <citation type="journal article" date="2010" name="Stand. Genomic Sci.">
        <title>Complete genome sequence of Spirosoma linguale type strain (1).</title>
        <authorList>
            <person name="Lail K."/>
            <person name="Sikorski J."/>
            <person name="Saunders E."/>
            <person name="Lapidus A."/>
            <person name="Glavina Del Rio T."/>
            <person name="Copeland A."/>
            <person name="Tice H."/>
            <person name="Cheng J.-F."/>
            <person name="Lucas S."/>
            <person name="Nolan M."/>
            <person name="Bruce D."/>
            <person name="Goodwin L."/>
            <person name="Pitluck S."/>
            <person name="Ivanova N."/>
            <person name="Mavromatis K."/>
            <person name="Ovchinnikova G."/>
            <person name="Pati A."/>
            <person name="Chen A."/>
            <person name="Palaniappan K."/>
            <person name="Land M."/>
            <person name="Hauser L."/>
            <person name="Chang Y.-J."/>
            <person name="Jeffries C.D."/>
            <person name="Chain P."/>
            <person name="Brettin T."/>
            <person name="Detter J.C."/>
            <person name="Schuetze A."/>
            <person name="Rohde M."/>
            <person name="Tindall B.J."/>
            <person name="Goeker M."/>
            <person name="Bristow J."/>
            <person name="Eisen J.A."/>
            <person name="Markowitz V."/>
            <person name="Hugenholtz P."/>
            <person name="Kyrpides N.C."/>
            <person name="Klenk H.-P."/>
            <person name="Chen F."/>
        </authorList>
    </citation>
    <scope>NUCLEOTIDE SEQUENCE [LARGE SCALE GENOMIC DNA]</scope>
    <source>
        <strain evidence="6">ATCC 33905 / DSM 74 / LMG 10896 / Claus 1</strain>
    </source>
</reference>
<dbReference type="STRING" id="504472.Slin_6159"/>
<dbReference type="EMBL" id="CP001769">
    <property type="protein sequence ID" value="ADB42119.1"/>
    <property type="molecule type" value="Genomic_DNA"/>
</dbReference>
<organism evidence="5 6">
    <name type="scientific">Spirosoma linguale (strain ATCC 33905 / DSM 74 / LMG 10896 / Claus 1)</name>
    <dbReference type="NCBI Taxonomy" id="504472"/>
    <lineage>
        <taxon>Bacteria</taxon>
        <taxon>Pseudomonadati</taxon>
        <taxon>Bacteroidota</taxon>
        <taxon>Cytophagia</taxon>
        <taxon>Cytophagales</taxon>
        <taxon>Cytophagaceae</taxon>
        <taxon>Spirosoma</taxon>
    </lineage>
</organism>
<name>D2QTI7_SPILD</name>
<dbReference type="GO" id="GO:0015074">
    <property type="term" value="P:DNA integration"/>
    <property type="evidence" value="ECO:0007669"/>
    <property type="project" value="InterPro"/>
</dbReference>
<dbReference type="SUPFAM" id="SSF56349">
    <property type="entry name" value="DNA breaking-rejoining enzymes"/>
    <property type="match status" value="1"/>
</dbReference>
<dbReference type="eggNOG" id="COG0582">
    <property type="taxonomic scope" value="Bacteria"/>
</dbReference>
<comment type="similarity">
    <text evidence="1">Belongs to the 'phage' integrase family.</text>
</comment>
<keyword evidence="2" id="KW-0238">DNA-binding</keyword>
<evidence type="ECO:0000313" key="5">
    <source>
        <dbReference type="EMBL" id="ADB42119.1"/>
    </source>
</evidence>
<dbReference type="Gene3D" id="1.10.443.10">
    <property type="entry name" value="Intergrase catalytic core"/>
    <property type="match status" value="1"/>
</dbReference>
<dbReference type="InterPro" id="IPR011010">
    <property type="entry name" value="DNA_brk_join_enz"/>
</dbReference>
<dbReference type="InterPro" id="IPR002104">
    <property type="entry name" value="Integrase_catalytic"/>
</dbReference>
<proteinExistence type="inferred from homology"/>
<keyword evidence="6" id="KW-1185">Reference proteome</keyword>
<protein>
    <submittedName>
        <fullName evidence="5">Integrase family protein</fullName>
    </submittedName>
</protein>
<feature type="domain" description="Tyr recombinase" evidence="4">
    <location>
        <begin position="199"/>
        <end position="380"/>
    </location>
</feature>
<keyword evidence="3" id="KW-0233">DNA recombination</keyword>
<dbReference type="Proteomes" id="UP000002028">
    <property type="component" value="Chromosome"/>
</dbReference>
<accession>D2QTI7</accession>
<evidence type="ECO:0000259" key="4">
    <source>
        <dbReference type="PROSITE" id="PS51898"/>
    </source>
</evidence>
<evidence type="ECO:0000313" key="6">
    <source>
        <dbReference type="Proteomes" id="UP000002028"/>
    </source>
</evidence>
<evidence type="ECO:0000256" key="3">
    <source>
        <dbReference type="ARBA" id="ARBA00023172"/>
    </source>
</evidence>
<dbReference type="PANTHER" id="PTHR30349:SF41">
    <property type="entry name" value="INTEGRASE_RECOMBINASE PROTEIN MJ0367-RELATED"/>
    <property type="match status" value="1"/>
</dbReference>
<dbReference type="PANTHER" id="PTHR30349">
    <property type="entry name" value="PHAGE INTEGRASE-RELATED"/>
    <property type="match status" value="1"/>
</dbReference>
<dbReference type="Pfam" id="PF00589">
    <property type="entry name" value="Phage_integrase"/>
    <property type="match status" value="1"/>
</dbReference>